<name>A0A1L3JEW0_9SPHN</name>
<keyword evidence="1" id="KW-0472">Membrane</keyword>
<reference evidence="2 3" key="1">
    <citation type="submission" date="2016-11" db="EMBL/GenBank/DDBJ databases">
        <title>Sphingorhabdus sp. LPB0140, isolated from marine environment.</title>
        <authorList>
            <person name="Kim E."/>
            <person name="Yi H."/>
        </authorList>
    </citation>
    <scope>NUCLEOTIDE SEQUENCE [LARGE SCALE GENOMIC DNA]</scope>
    <source>
        <strain evidence="2 3">LPB0140</strain>
    </source>
</reference>
<evidence type="ECO:0000313" key="2">
    <source>
        <dbReference type="EMBL" id="APG63677.1"/>
    </source>
</evidence>
<dbReference type="RefSeq" id="WP_072560618.1">
    <property type="nucleotide sequence ID" value="NZ_CP018154.1"/>
</dbReference>
<accession>A0A1L3JEW0</accession>
<organism evidence="2 3">
    <name type="scientific">Sphingorhabdus lutea</name>
    <dbReference type="NCBI Taxonomy" id="1913578"/>
    <lineage>
        <taxon>Bacteria</taxon>
        <taxon>Pseudomonadati</taxon>
        <taxon>Pseudomonadota</taxon>
        <taxon>Alphaproteobacteria</taxon>
        <taxon>Sphingomonadales</taxon>
        <taxon>Sphingomonadaceae</taxon>
        <taxon>Sphingorhabdus</taxon>
    </lineage>
</organism>
<dbReference type="AlphaFoldDB" id="A0A1L3JEW0"/>
<feature type="transmembrane region" description="Helical" evidence="1">
    <location>
        <begin position="70"/>
        <end position="90"/>
    </location>
</feature>
<protein>
    <submittedName>
        <fullName evidence="2">Uncharacterized protein</fullName>
    </submittedName>
</protein>
<dbReference type="KEGG" id="sphl:LPB140_06955"/>
<keyword evidence="3" id="KW-1185">Reference proteome</keyword>
<dbReference type="STRING" id="1913578.LPB140_06955"/>
<evidence type="ECO:0000256" key="1">
    <source>
        <dbReference type="SAM" id="Phobius"/>
    </source>
</evidence>
<keyword evidence="1" id="KW-1133">Transmembrane helix</keyword>
<sequence>MKIIIPNGYMLAPTEKSITVQICTGIGMAQQVIDIPMENGGDKHQNKDEISKPCPAAASAQPFIGKIDPIIFAFAFAFILLGGLLLRTTAPNFWRHYQRPPLRGPPLIT</sequence>
<proteinExistence type="predicted"/>
<dbReference type="EMBL" id="CP018154">
    <property type="protein sequence ID" value="APG63677.1"/>
    <property type="molecule type" value="Genomic_DNA"/>
</dbReference>
<keyword evidence="1" id="KW-0812">Transmembrane</keyword>
<dbReference type="OrthoDB" id="7478750at2"/>
<evidence type="ECO:0000313" key="3">
    <source>
        <dbReference type="Proteomes" id="UP000242561"/>
    </source>
</evidence>
<gene>
    <name evidence="2" type="ORF">LPB140_06955</name>
</gene>
<dbReference type="Proteomes" id="UP000242561">
    <property type="component" value="Chromosome"/>
</dbReference>